<feature type="domain" description="DUF5648" evidence="2">
    <location>
        <begin position="675"/>
        <end position="761"/>
    </location>
</feature>
<feature type="signal peptide" evidence="1">
    <location>
        <begin position="1"/>
        <end position="33"/>
    </location>
</feature>
<gene>
    <name evidence="3" type="ORF">KIH79_12440</name>
</gene>
<dbReference type="RefSeq" id="WP_219059660.1">
    <property type="nucleotide sequence ID" value="NZ_JAHBBH010000067.1"/>
</dbReference>
<name>A0ABS6WI36_9BIFI</name>
<dbReference type="EMBL" id="JAHBBH010000067">
    <property type="protein sequence ID" value="MBW3093706.1"/>
    <property type="molecule type" value="Genomic_DNA"/>
</dbReference>
<sequence>MTGNNKVWRAPLAGLASVAMLATMGVAASTANAADVADPDTSKQVTVTFDGTKTPFTSVKAYVGETIADAIGGYANIPSVGALGTNKVFGGWTIDGKTPVSFTQKITGNTTLKPLQLSKYYGLDGHTAAVVKIEFSVADAYLPFAAGDDVYALQGEKLSVGLLPVDKAGDGKVYTNYDIDGEKTSLKDYTFTDKNGAQNPDVNVFTVKGGDQKDVQIAKFKADASLKDWGYPVGDKADGTTDGVVEFDVDDASNTAAPSWFTVPQKGSAKTKTVTSWKKAGKPDSDGNVTYVPGGVSAVYKVTFQGDGVTSSTQNVNAGGFATLPADPTREGFTFAGWRTTDTAFNTELRTYLVEQGYIKDSDPDDELLVTTENDAITNVAINTNLTFDAVWYNKTTGIKITFKDASYKGHQASVSKTVAGGAFLDESLAPAWTRDGYYLAGWKLKDGKAIDAKGETVELVDGYFPLDWQVGDDTSDLVLEAVWKQVTADVAKAALNYVNGSANPGLFTDASWTEYAAAYKKIQNEYDTATYNAPVSGISKATATKIVSELKAAWEKLVFVHTTNADVEGNFTVHRLSKGGEHFYTADSTELKVLTSKLTTRGGWTDEGRLFQQIGVKNGKTTFNPTKLASFKNAAYIAVQADYDSNGEWTPTDAQEQKASDIADQLADAATPIVKQVYRLYNKSNGDHVWTIDETEYNALAAKASWNDEGIAFYVPAFTGTTTVTRLYKGSRHLLSTDSNEQKVLSKKYGWKVEGTVFKAY</sequence>
<accession>A0ABS6WI36</accession>
<dbReference type="InterPro" id="IPR043708">
    <property type="entry name" value="DUF5648"/>
</dbReference>
<organism evidence="3 4">
    <name type="scientific">Bifidobacterium miconis</name>
    <dbReference type="NCBI Taxonomy" id="2834435"/>
    <lineage>
        <taxon>Bacteria</taxon>
        <taxon>Bacillati</taxon>
        <taxon>Actinomycetota</taxon>
        <taxon>Actinomycetes</taxon>
        <taxon>Bifidobacteriales</taxon>
        <taxon>Bifidobacteriaceae</taxon>
        <taxon>Bifidobacterium</taxon>
    </lineage>
</organism>
<keyword evidence="1" id="KW-0732">Signal</keyword>
<dbReference type="Proteomes" id="UP000700815">
    <property type="component" value="Unassembled WGS sequence"/>
</dbReference>
<feature type="chain" id="PRO_5045914586" evidence="1">
    <location>
        <begin position="34"/>
        <end position="762"/>
    </location>
</feature>
<reference evidence="3 4" key="1">
    <citation type="submission" date="2021-05" db="EMBL/GenBank/DDBJ databases">
        <title>Phylogenetic classification of ten novel species belonging to the genus Bifidobacterium comprising B. colchicus sp. nov., B. abeli sp. nov., B. bicoloris sp. nov., B. guerezis sp. nov., B. rosaliae sp. nov., B. santillanensis sp. nov., B. argentati sp. nov., B. amazzoni sp. nov., B. pluviali sp. nov., and B. pinnaculum sp. nov.</title>
        <authorList>
            <person name="Lugli G.A."/>
            <person name="Ruiz Garcia L."/>
            <person name="Margolles A."/>
            <person name="Ventura M."/>
        </authorList>
    </citation>
    <scope>NUCLEOTIDE SEQUENCE [LARGE SCALE GENOMIC DNA]</scope>
    <source>
        <strain evidence="3 4">82T10</strain>
    </source>
</reference>
<proteinExistence type="predicted"/>
<evidence type="ECO:0000259" key="2">
    <source>
        <dbReference type="Pfam" id="PF18885"/>
    </source>
</evidence>
<evidence type="ECO:0000256" key="1">
    <source>
        <dbReference type="SAM" id="SignalP"/>
    </source>
</evidence>
<keyword evidence="4" id="KW-1185">Reference proteome</keyword>
<dbReference type="Pfam" id="PF18885">
    <property type="entry name" value="DUF5648"/>
    <property type="match status" value="1"/>
</dbReference>
<protein>
    <submittedName>
        <fullName evidence="3">InlB B-repeat-containing protein</fullName>
    </submittedName>
</protein>
<evidence type="ECO:0000313" key="3">
    <source>
        <dbReference type="EMBL" id="MBW3093706.1"/>
    </source>
</evidence>
<dbReference type="InterPro" id="IPR013378">
    <property type="entry name" value="InlB-like_B-rpt"/>
</dbReference>
<dbReference type="Pfam" id="PF09479">
    <property type="entry name" value="Flg_new"/>
    <property type="match status" value="1"/>
</dbReference>
<comment type="caution">
    <text evidence="3">The sequence shown here is derived from an EMBL/GenBank/DDBJ whole genome shotgun (WGS) entry which is preliminary data.</text>
</comment>
<evidence type="ECO:0000313" key="4">
    <source>
        <dbReference type="Proteomes" id="UP000700815"/>
    </source>
</evidence>